<name>A0A200R8J6_MACCD</name>
<evidence type="ECO:0000313" key="3">
    <source>
        <dbReference type="Proteomes" id="UP000195402"/>
    </source>
</evidence>
<dbReference type="InParanoid" id="A0A200R8J6"/>
<organism evidence="2 3">
    <name type="scientific">Macleaya cordata</name>
    <name type="common">Five-seeded plume-poppy</name>
    <name type="synonym">Bocconia cordata</name>
    <dbReference type="NCBI Taxonomy" id="56857"/>
    <lineage>
        <taxon>Eukaryota</taxon>
        <taxon>Viridiplantae</taxon>
        <taxon>Streptophyta</taxon>
        <taxon>Embryophyta</taxon>
        <taxon>Tracheophyta</taxon>
        <taxon>Spermatophyta</taxon>
        <taxon>Magnoliopsida</taxon>
        <taxon>Ranunculales</taxon>
        <taxon>Papaveraceae</taxon>
        <taxon>Papaveroideae</taxon>
        <taxon>Macleaya</taxon>
    </lineage>
</organism>
<sequence length="195" mass="22663">MERDWNDAMDDMAYQMEDNLNFLPDEEAGHFVDFDFNELLDASDNWRNSLLARLYTETPKSALQIRNAVRFVWGSESRITVVPVENGYFLIRFQSDADLHWVLKESPWTIFGDLLVLQRWNPIYDLSGMTLSTENFWVELINLQPEHLNRVMPQRIASVIGPVTSIDPFSGIPFNTTFVKARVCVNIEEPFPQET</sequence>
<dbReference type="Pfam" id="PF14111">
    <property type="entry name" value="DUF4283"/>
    <property type="match status" value="1"/>
</dbReference>
<dbReference type="STRING" id="56857.A0A200R8J6"/>
<comment type="caution">
    <text evidence="2">The sequence shown here is derived from an EMBL/GenBank/DDBJ whole genome shotgun (WGS) entry which is preliminary data.</text>
</comment>
<accession>A0A200R8J6</accession>
<keyword evidence="3" id="KW-1185">Reference proteome</keyword>
<evidence type="ECO:0000259" key="1">
    <source>
        <dbReference type="Pfam" id="PF14111"/>
    </source>
</evidence>
<dbReference type="OrthoDB" id="1705899at2759"/>
<dbReference type="InterPro" id="IPR040256">
    <property type="entry name" value="At4g02000-like"/>
</dbReference>
<dbReference type="InterPro" id="IPR025558">
    <property type="entry name" value="DUF4283"/>
</dbReference>
<evidence type="ECO:0000313" key="2">
    <source>
        <dbReference type="EMBL" id="OVA19031.1"/>
    </source>
</evidence>
<reference evidence="2 3" key="1">
    <citation type="journal article" date="2017" name="Mol. Plant">
        <title>The Genome of Medicinal Plant Macleaya cordata Provides New Insights into Benzylisoquinoline Alkaloids Metabolism.</title>
        <authorList>
            <person name="Liu X."/>
            <person name="Liu Y."/>
            <person name="Huang P."/>
            <person name="Ma Y."/>
            <person name="Qing Z."/>
            <person name="Tang Q."/>
            <person name="Cao H."/>
            <person name="Cheng P."/>
            <person name="Zheng Y."/>
            <person name="Yuan Z."/>
            <person name="Zhou Y."/>
            <person name="Liu J."/>
            <person name="Tang Z."/>
            <person name="Zhuo Y."/>
            <person name="Zhang Y."/>
            <person name="Yu L."/>
            <person name="Huang J."/>
            <person name="Yang P."/>
            <person name="Peng Q."/>
            <person name="Zhang J."/>
            <person name="Jiang W."/>
            <person name="Zhang Z."/>
            <person name="Lin K."/>
            <person name="Ro D.K."/>
            <person name="Chen X."/>
            <person name="Xiong X."/>
            <person name="Shang Y."/>
            <person name="Huang S."/>
            <person name="Zeng J."/>
        </authorList>
    </citation>
    <scope>NUCLEOTIDE SEQUENCE [LARGE SCALE GENOMIC DNA]</scope>
    <source>
        <strain evidence="3">cv. BLH2017</strain>
        <tissue evidence="2">Root</tissue>
    </source>
</reference>
<dbReference type="PANTHER" id="PTHR31286">
    <property type="entry name" value="GLYCINE-RICH CELL WALL STRUCTURAL PROTEIN 1.8-LIKE"/>
    <property type="match status" value="1"/>
</dbReference>
<dbReference type="AlphaFoldDB" id="A0A200R8J6"/>
<dbReference type="Proteomes" id="UP000195402">
    <property type="component" value="Unassembled WGS sequence"/>
</dbReference>
<protein>
    <recommendedName>
        <fullName evidence="1">DUF4283 domain-containing protein</fullName>
    </recommendedName>
</protein>
<proteinExistence type="predicted"/>
<gene>
    <name evidence="2" type="ORF">BVC80_8335g17</name>
</gene>
<dbReference type="OMA" id="FWVELIN"/>
<feature type="domain" description="DUF4283" evidence="1">
    <location>
        <begin position="44"/>
        <end position="123"/>
    </location>
</feature>
<dbReference type="EMBL" id="MVGT01000307">
    <property type="protein sequence ID" value="OVA19031.1"/>
    <property type="molecule type" value="Genomic_DNA"/>
</dbReference>
<dbReference type="PANTHER" id="PTHR31286:SF180">
    <property type="entry name" value="OS10G0362600 PROTEIN"/>
    <property type="match status" value="1"/>
</dbReference>